<evidence type="ECO:0000256" key="1">
    <source>
        <dbReference type="SAM" id="MobiDB-lite"/>
    </source>
</evidence>
<dbReference type="STRING" id="229533.A0A098DIB5"/>
<dbReference type="VEuPathDB" id="FungiDB:FGRAMPH1_01G13773"/>
<accession>A0A098DIB5</accession>
<reference evidence="3 5" key="3">
    <citation type="journal article" date="2015" name="BMC Genomics">
        <title>The completed genome sequence of the pathogenic ascomycete fungus Fusarium graminearum.</title>
        <authorList>
            <person name="King R."/>
            <person name="Urban M."/>
            <person name="Hammond-Kosack M.C."/>
            <person name="Hassani-Pak K."/>
            <person name="Hammond-Kosack K.E."/>
        </authorList>
    </citation>
    <scope>NUCLEOTIDE SEQUENCE [LARGE SCALE GENOMIC DNA]</scope>
    <source>
        <strain evidence="5">ATCC MYA-4620 / CBS 123657 / FGSC 9075 / NRRL 31084 / PH-1</strain>
        <strain evidence="3">PH-1</strain>
    </source>
</reference>
<keyword evidence="2" id="KW-0812">Transmembrane</keyword>
<dbReference type="EMBL" id="HG970333">
    <property type="protein sequence ID" value="CEF78689.1"/>
    <property type="molecule type" value="Genomic_DNA"/>
</dbReference>
<evidence type="ECO:0000313" key="4">
    <source>
        <dbReference type="EnsemblFungi" id="CEF78689"/>
    </source>
</evidence>
<dbReference type="InParanoid" id="A0A098DIB5"/>
<feature type="region of interest" description="Disordered" evidence="1">
    <location>
        <begin position="206"/>
        <end position="229"/>
    </location>
</feature>
<keyword evidence="5" id="KW-1185">Reference proteome</keyword>
<gene>
    <name evidence="3" type="ORF">FGRAMPH1_01T13773</name>
</gene>
<feature type="region of interest" description="Disordered" evidence="1">
    <location>
        <begin position="266"/>
        <end position="312"/>
    </location>
</feature>
<sequence>MSDNGTILGPLTRTWTYPSRCNLLFLADCPTCTIAVQAQKCNTASSITVESFEDLLCWPPATKSKAFKPPISFGGIYKPASECPQGYTVACTAEGTTKSDFEFQYEANEDEFIRGCCPSGYECAKYGGTQTCESVYSTGMTEVASCSSGSTVLKSLGAPVQYRSMETGILRIESVTMHAPMFQLAGSEPFEISSTSDSESVFLTSSTTNLSSTSAETSTSSVEPDSRGGLSTGAQAGIGVGVGVVGFGILGAAFYLWRRRRRSKVPSKSMLESSQLDSREVKPPGELGGTPLAPSQYAAAELDGTPVRQELP</sequence>
<feature type="transmembrane region" description="Helical" evidence="2">
    <location>
        <begin position="236"/>
        <end position="257"/>
    </location>
</feature>
<reference evidence="4 5" key="2">
    <citation type="journal article" date="2010" name="Nature">
        <title>Comparative genomics reveals mobile pathogenicity chromosomes in Fusarium.</title>
        <authorList>
            <person name="Ma L.J."/>
            <person name="van der Does H.C."/>
            <person name="Borkovich K.A."/>
            <person name="Coleman J.J."/>
            <person name="Daboussi M.J."/>
            <person name="Di Pietro A."/>
            <person name="Dufresne M."/>
            <person name="Freitag M."/>
            <person name="Grabherr M."/>
            <person name="Henrissat B."/>
            <person name="Houterman P.M."/>
            <person name="Kang S."/>
            <person name="Shim W.B."/>
            <person name="Woloshuk C."/>
            <person name="Xie X."/>
            <person name="Xu J.R."/>
            <person name="Antoniw J."/>
            <person name="Baker S.E."/>
            <person name="Bluhm B.H."/>
            <person name="Breakspear A."/>
            <person name="Brown D.W."/>
            <person name="Butchko R.A."/>
            <person name="Chapman S."/>
            <person name="Coulson R."/>
            <person name="Coutinho P.M."/>
            <person name="Danchin E.G."/>
            <person name="Diener A."/>
            <person name="Gale L.R."/>
            <person name="Gardiner D.M."/>
            <person name="Goff S."/>
            <person name="Hammond-Kosack K.E."/>
            <person name="Hilburn K."/>
            <person name="Hua-Van A."/>
            <person name="Jonkers W."/>
            <person name="Kazan K."/>
            <person name="Kodira C.D."/>
            <person name="Koehrsen M."/>
            <person name="Kumar L."/>
            <person name="Lee Y.H."/>
            <person name="Li L."/>
            <person name="Manners J.M."/>
            <person name="Miranda-Saavedra D."/>
            <person name="Mukherjee M."/>
            <person name="Park G."/>
            <person name="Park J."/>
            <person name="Park S.Y."/>
            <person name="Proctor R.H."/>
            <person name="Regev A."/>
            <person name="Ruiz-Roldan M.C."/>
            <person name="Sain D."/>
            <person name="Sakthikumar S."/>
            <person name="Sykes S."/>
            <person name="Schwartz D.C."/>
            <person name="Turgeon B.G."/>
            <person name="Wapinski I."/>
            <person name="Yoder O."/>
            <person name="Young S."/>
            <person name="Zeng Q."/>
            <person name="Zhou S."/>
            <person name="Galagan J."/>
            <person name="Cuomo C.A."/>
            <person name="Kistler H.C."/>
            <person name="Rep M."/>
        </authorList>
    </citation>
    <scope>GENOME REANNOTATION</scope>
    <source>
        <strain evidence="5">ATCC MYA-4620 / CBS 123657 / FGSC 9075 / NRRL 31084 / PH-1</strain>
        <strain evidence="4">PH-1 / ATCC MYA-4620 / FGSC 9075 / NRRL 31084</strain>
    </source>
</reference>
<dbReference type="Proteomes" id="UP000070720">
    <property type="component" value="Chromosome 2"/>
</dbReference>
<protein>
    <submittedName>
        <fullName evidence="3">Chromosome 2, complete genome</fullName>
    </submittedName>
</protein>
<name>A0A098DIB5_GIBZE</name>
<organism evidence="3 5">
    <name type="scientific">Gibberella zeae (strain ATCC MYA-4620 / CBS 123657 / FGSC 9075 / NRRL 31084 / PH-1)</name>
    <name type="common">Wheat head blight fungus</name>
    <name type="synonym">Fusarium graminearum</name>
    <dbReference type="NCBI Taxonomy" id="229533"/>
    <lineage>
        <taxon>Eukaryota</taxon>
        <taxon>Fungi</taxon>
        <taxon>Dikarya</taxon>
        <taxon>Ascomycota</taxon>
        <taxon>Pezizomycotina</taxon>
        <taxon>Sordariomycetes</taxon>
        <taxon>Hypocreomycetidae</taxon>
        <taxon>Hypocreales</taxon>
        <taxon>Nectriaceae</taxon>
        <taxon>Fusarium</taxon>
    </lineage>
</organism>
<evidence type="ECO:0000256" key="2">
    <source>
        <dbReference type="SAM" id="Phobius"/>
    </source>
</evidence>
<evidence type="ECO:0000313" key="3">
    <source>
        <dbReference type="EMBL" id="CEF78689.1"/>
    </source>
</evidence>
<proteinExistence type="predicted"/>
<dbReference type="EnsemblFungi" id="CEF78689">
    <property type="protein sequence ID" value="CEF78689"/>
    <property type="gene ID" value="FGRRES_03815_M"/>
</dbReference>
<evidence type="ECO:0000313" key="5">
    <source>
        <dbReference type="Proteomes" id="UP000070720"/>
    </source>
</evidence>
<reference evidence="4" key="4">
    <citation type="submission" date="2017-01" db="UniProtKB">
        <authorList>
            <consortium name="EnsemblFungi"/>
        </authorList>
    </citation>
    <scope>IDENTIFICATION</scope>
    <source>
        <strain evidence="4">PH-1 / ATCC MYA-4620 / FGSC 9075 / NRRL 31084</strain>
    </source>
</reference>
<keyword evidence="2" id="KW-1133">Transmembrane helix</keyword>
<dbReference type="AlphaFoldDB" id="A0A098DIB5"/>
<feature type="compositionally biased region" description="Low complexity" evidence="1">
    <location>
        <begin position="206"/>
        <end position="221"/>
    </location>
</feature>
<keyword evidence="2" id="KW-0472">Membrane</keyword>
<reference evidence="4 5" key="1">
    <citation type="journal article" date="2007" name="Science">
        <title>The Fusarium graminearum genome reveals a link between localized polymorphism and pathogen specialization.</title>
        <authorList>
            <person name="Cuomo C.A."/>
            <person name="Gueldener U."/>
            <person name="Xu J.-R."/>
            <person name="Trail F."/>
            <person name="Turgeon B.G."/>
            <person name="Di Pietro A."/>
            <person name="Walton J.D."/>
            <person name="Ma L.-J."/>
            <person name="Baker S.E."/>
            <person name="Rep M."/>
            <person name="Adam G."/>
            <person name="Antoniw J."/>
            <person name="Baldwin T."/>
            <person name="Calvo S.E."/>
            <person name="Chang Y.-L."/>
            <person name="DeCaprio D."/>
            <person name="Gale L.R."/>
            <person name="Gnerre S."/>
            <person name="Goswami R.S."/>
            <person name="Hammond-Kosack K."/>
            <person name="Harris L.J."/>
            <person name="Hilburn K."/>
            <person name="Kennell J.C."/>
            <person name="Kroken S."/>
            <person name="Magnuson J.K."/>
            <person name="Mannhaupt G."/>
            <person name="Mauceli E.W."/>
            <person name="Mewes H.-W."/>
            <person name="Mitterbauer R."/>
            <person name="Muehlbauer G."/>
            <person name="Muensterkoetter M."/>
            <person name="Nelson D."/>
            <person name="O'Donnell K."/>
            <person name="Ouellet T."/>
            <person name="Qi W."/>
            <person name="Quesneville H."/>
            <person name="Roncero M.I.G."/>
            <person name="Seong K.-Y."/>
            <person name="Tetko I.V."/>
            <person name="Urban M."/>
            <person name="Waalwijk C."/>
            <person name="Ward T.J."/>
            <person name="Yao J."/>
            <person name="Birren B.W."/>
            <person name="Kistler H.C."/>
        </authorList>
    </citation>
    <scope>NUCLEOTIDE SEQUENCE [LARGE SCALE GENOMIC DNA]</scope>
    <source>
        <strain evidence="5">ATCC MYA-4620 / CBS 123657 / FGSC 9075 / NRRL 31084 / PH-1</strain>
        <strain evidence="4">PH-1 / ATCC MYA-4620 / FGSC 9075 / NRRL 31084</strain>
    </source>
</reference>
<accession>A0A0E0S5B4</accession>